<keyword evidence="3" id="KW-1185">Reference proteome</keyword>
<reference evidence="3" key="2">
    <citation type="journal article" date="2018" name="Plant J.">
        <title>The Sorghum bicolor reference genome: improved assembly, gene annotations, a transcriptome atlas, and signatures of genome organization.</title>
        <authorList>
            <person name="McCormick R.F."/>
            <person name="Truong S.K."/>
            <person name="Sreedasyam A."/>
            <person name="Jenkins J."/>
            <person name="Shu S."/>
            <person name="Sims D."/>
            <person name="Kennedy M."/>
            <person name="Amirebrahimi M."/>
            <person name="Weers B.D."/>
            <person name="McKinley B."/>
            <person name="Mattison A."/>
            <person name="Morishige D.T."/>
            <person name="Grimwood J."/>
            <person name="Schmutz J."/>
            <person name="Mullet J.E."/>
        </authorList>
    </citation>
    <scope>NUCLEOTIDE SEQUENCE [LARGE SCALE GENOMIC DNA]</scope>
    <source>
        <strain evidence="3">cv. BTx623</strain>
    </source>
</reference>
<sequence>MQRTMCISQFFFPLYSRMFLSHRSCSPILRCAPSPSTLKGGQPRRTSPPARATIVGPPRRVPHHRSLLSTPQRRSPTNSVPRTDRSSDSRAMKAKEPRYGPMLLDLAVWLAVAPHCPFTCSNPTPLPLGVMENSDG</sequence>
<accession>A0A1W0VX05</accession>
<evidence type="ECO:0000256" key="1">
    <source>
        <dbReference type="SAM" id="MobiDB-lite"/>
    </source>
</evidence>
<feature type="compositionally biased region" description="Polar residues" evidence="1">
    <location>
        <begin position="67"/>
        <end position="81"/>
    </location>
</feature>
<dbReference type="InParanoid" id="A0A1W0VX05"/>
<evidence type="ECO:0000313" key="3">
    <source>
        <dbReference type="Proteomes" id="UP000000768"/>
    </source>
</evidence>
<reference evidence="2 3" key="1">
    <citation type="journal article" date="2009" name="Nature">
        <title>The Sorghum bicolor genome and the diversification of grasses.</title>
        <authorList>
            <person name="Paterson A.H."/>
            <person name="Bowers J.E."/>
            <person name="Bruggmann R."/>
            <person name="Dubchak I."/>
            <person name="Grimwood J."/>
            <person name="Gundlach H."/>
            <person name="Haberer G."/>
            <person name="Hellsten U."/>
            <person name="Mitros T."/>
            <person name="Poliakov A."/>
            <person name="Schmutz J."/>
            <person name="Spannagl M."/>
            <person name="Tang H."/>
            <person name="Wang X."/>
            <person name="Wicker T."/>
            <person name="Bharti A.K."/>
            <person name="Chapman J."/>
            <person name="Feltus F.A."/>
            <person name="Gowik U."/>
            <person name="Grigoriev I.V."/>
            <person name="Lyons E."/>
            <person name="Maher C.A."/>
            <person name="Martis M."/>
            <person name="Narechania A."/>
            <person name="Otillar R.P."/>
            <person name="Penning B.W."/>
            <person name="Salamov A.A."/>
            <person name="Wang Y."/>
            <person name="Zhang L."/>
            <person name="Carpita N.C."/>
            <person name="Freeling M."/>
            <person name="Gingle A.R."/>
            <person name="Hash C.T."/>
            <person name="Keller B."/>
            <person name="Klein P."/>
            <person name="Kresovich S."/>
            <person name="McCann M.C."/>
            <person name="Ming R."/>
            <person name="Peterson D.G."/>
            <person name="Mehboob-ur-Rahman"/>
            <person name="Ware D."/>
            <person name="Westhoff P."/>
            <person name="Mayer K.F."/>
            <person name="Messing J."/>
            <person name="Rokhsar D.S."/>
        </authorList>
    </citation>
    <scope>NUCLEOTIDE SEQUENCE [LARGE SCALE GENOMIC DNA]</scope>
    <source>
        <strain evidence="3">cv. BTx623</strain>
    </source>
</reference>
<dbReference type="EMBL" id="CM000762">
    <property type="protein sequence ID" value="OQU86677.1"/>
    <property type="molecule type" value="Genomic_DNA"/>
</dbReference>
<feature type="compositionally biased region" description="Basic and acidic residues" evidence="1">
    <location>
        <begin position="82"/>
        <end position="96"/>
    </location>
</feature>
<proteinExistence type="predicted"/>
<dbReference type="AlphaFoldDB" id="A0A1W0VX05"/>
<dbReference type="Proteomes" id="UP000000768">
    <property type="component" value="Chromosome 3"/>
</dbReference>
<organism evidence="2 3">
    <name type="scientific">Sorghum bicolor</name>
    <name type="common">Sorghum</name>
    <name type="synonym">Sorghum vulgare</name>
    <dbReference type="NCBI Taxonomy" id="4558"/>
    <lineage>
        <taxon>Eukaryota</taxon>
        <taxon>Viridiplantae</taxon>
        <taxon>Streptophyta</taxon>
        <taxon>Embryophyta</taxon>
        <taxon>Tracheophyta</taxon>
        <taxon>Spermatophyta</taxon>
        <taxon>Magnoliopsida</taxon>
        <taxon>Liliopsida</taxon>
        <taxon>Poales</taxon>
        <taxon>Poaceae</taxon>
        <taxon>PACMAD clade</taxon>
        <taxon>Panicoideae</taxon>
        <taxon>Andropogonodae</taxon>
        <taxon>Andropogoneae</taxon>
        <taxon>Sorghinae</taxon>
        <taxon>Sorghum</taxon>
    </lineage>
</organism>
<dbReference type="Gramene" id="OQU86677">
    <property type="protein sequence ID" value="OQU86677"/>
    <property type="gene ID" value="SORBI_3003G125801"/>
</dbReference>
<protein>
    <submittedName>
        <fullName evidence="2">Uncharacterized protein</fullName>
    </submittedName>
</protein>
<feature type="region of interest" description="Disordered" evidence="1">
    <location>
        <begin position="33"/>
        <end position="96"/>
    </location>
</feature>
<name>A0A1W0VX05_SORBI</name>
<gene>
    <name evidence="2" type="ORF">SORBI_3003G125801</name>
</gene>
<evidence type="ECO:0000313" key="2">
    <source>
        <dbReference type="EMBL" id="OQU86677.1"/>
    </source>
</evidence>